<dbReference type="PROSITE" id="PS00028">
    <property type="entry name" value="ZINC_FINGER_C2H2_1"/>
    <property type="match status" value="1"/>
</dbReference>
<dbReference type="OMA" id="MCDSIVE"/>
<reference evidence="4 5" key="1">
    <citation type="journal article" date="2007" name="PLoS Pathog.">
        <title>Genome sequence of Babesia bovis and comparative analysis of apicomplexan hemoprotozoa.</title>
        <authorList>
            <person name="Brayton K.A."/>
            <person name="Lau A.O.T."/>
            <person name="Herndon D.R."/>
            <person name="Hannick L."/>
            <person name="Kappmeyer L.S."/>
            <person name="Berens S.J."/>
            <person name="Bidwell S.L."/>
            <person name="Brown W.C."/>
            <person name="Crabtree J."/>
            <person name="Fadrosh D."/>
            <person name="Feldblum T."/>
            <person name="Forberger H.A."/>
            <person name="Haas B.J."/>
            <person name="Howell J.M."/>
            <person name="Khouri H."/>
            <person name="Koo H."/>
            <person name="Mann D.J."/>
            <person name="Norimine J."/>
            <person name="Paulsen I.T."/>
            <person name="Radune D."/>
            <person name="Ren Q."/>
            <person name="Smith R.K. Jr."/>
            <person name="Suarez C.E."/>
            <person name="White O."/>
            <person name="Wortman J.R."/>
            <person name="Knowles D.P. Jr."/>
            <person name="McElwain T.F."/>
            <person name="Nene V.M."/>
        </authorList>
    </citation>
    <scope>NUCLEOTIDE SEQUENCE [LARGE SCALE GENOMIC DNA]</scope>
    <source>
        <strain evidence="4">T2Bo</strain>
    </source>
</reference>
<feature type="region of interest" description="Disordered" evidence="2">
    <location>
        <begin position="159"/>
        <end position="187"/>
    </location>
</feature>
<dbReference type="InParanoid" id="A7ARQ0"/>
<gene>
    <name evidence="4" type="ORF">BBOV_IV008650</name>
</gene>
<dbReference type="PROSITE" id="PS50157">
    <property type="entry name" value="ZINC_FINGER_C2H2_2"/>
    <property type="match status" value="1"/>
</dbReference>
<reference evidence="5" key="2">
    <citation type="journal article" date="2020" name="Data Brief">
        <title>Transcriptome dataset of Babesia bovis life stages within vertebrate and invertebrate hosts.</title>
        <authorList>
            <person name="Ueti M.W."/>
            <person name="Johnson W.C."/>
            <person name="Kappmeyer L.S."/>
            <person name="Herndon D.R."/>
            <person name="Mousel M.R."/>
            <person name="Reif K.E."/>
            <person name="Taus N.S."/>
            <person name="Ifeonu O.O."/>
            <person name="Silva J.C."/>
            <person name="Suarez C.E."/>
            <person name="Brayton K.A."/>
        </authorList>
    </citation>
    <scope>NUCLEOTIDE SEQUENCE [LARGE SCALE GENOMIC DNA]</scope>
</reference>
<dbReference type="Proteomes" id="UP000002173">
    <property type="component" value="Unassembled WGS sequence"/>
</dbReference>
<feature type="compositionally biased region" description="Basic and acidic residues" evidence="2">
    <location>
        <begin position="159"/>
        <end position="171"/>
    </location>
</feature>
<keyword evidence="1" id="KW-0862">Zinc</keyword>
<comment type="caution">
    <text evidence="4">The sequence shown here is derived from an EMBL/GenBank/DDBJ whole genome shotgun (WGS) entry which is preliminary data.</text>
</comment>
<name>A7ARQ0_BABBO</name>
<sequence>MLEYKKEGCSNKHILLASSLFCSCGSPFADRYRYVPCHHVLCSGCFIANNTAECCSVCKGQSDNVELIHPNDNLYICTLTGCNKAFLNFQSLKFHGKIAHDLEATSLIEYYEQTGDHQIRFGDVQKITHEPIKEVLEVTADETYEDNDVQMTATDALTEKRTEKSMAEKPNESTITMQHADDLEELM</sequence>
<dbReference type="eggNOG" id="ENOG502SH2U">
    <property type="taxonomic scope" value="Eukaryota"/>
</dbReference>
<dbReference type="VEuPathDB" id="PiroplasmaDB:BBOV_IV008650"/>
<dbReference type="PROSITE" id="PS51257">
    <property type="entry name" value="PROKAR_LIPOPROTEIN"/>
    <property type="match status" value="1"/>
</dbReference>
<dbReference type="InterPro" id="IPR013087">
    <property type="entry name" value="Znf_C2H2_type"/>
</dbReference>
<dbReference type="EMBL" id="AAXT01000002">
    <property type="protein sequence ID" value="EDO07219.1"/>
    <property type="molecule type" value="Genomic_DNA"/>
</dbReference>
<evidence type="ECO:0000313" key="5">
    <source>
        <dbReference type="Proteomes" id="UP000002173"/>
    </source>
</evidence>
<dbReference type="KEGG" id="bbo:BBOV_IV008650"/>
<dbReference type="GO" id="GO:0008270">
    <property type="term" value="F:zinc ion binding"/>
    <property type="evidence" value="ECO:0007669"/>
    <property type="project" value="UniProtKB-KW"/>
</dbReference>
<evidence type="ECO:0000259" key="3">
    <source>
        <dbReference type="PROSITE" id="PS50157"/>
    </source>
</evidence>
<protein>
    <recommendedName>
        <fullName evidence="3">C2H2-type domain-containing protein</fullName>
    </recommendedName>
</protein>
<proteinExistence type="predicted"/>
<dbReference type="SUPFAM" id="SSF57667">
    <property type="entry name" value="beta-beta-alpha zinc fingers"/>
    <property type="match status" value="1"/>
</dbReference>
<organism evidence="4 5">
    <name type="scientific">Babesia bovis</name>
    <dbReference type="NCBI Taxonomy" id="5865"/>
    <lineage>
        <taxon>Eukaryota</taxon>
        <taxon>Sar</taxon>
        <taxon>Alveolata</taxon>
        <taxon>Apicomplexa</taxon>
        <taxon>Aconoidasida</taxon>
        <taxon>Piroplasmida</taxon>
        <taxon>Babesiidae</taxon>
        <taxon>Babesia</taxon>
    </lineage>
</organism>
<dbReference type="AlphaFoldDB" id="A7ARQ0"/>
<evidence type="ECO:0000313" key="4">
    <source>
        <dbReference type="EMBL" id="EDO07219.1"/>
    </source>
</evidence>
<reference evidence="5" key="3">
    <citation type="journal article" date="2021" name="Int. J. Parasitol.">
        <title>Comparative analysis of gene expression between Babesia bovis blood stages and kinetes allowed by improved genome annotation.</title>
        <authorList>
            <person name="Ueti M.W."/>
            <person name="Johnson W.C."/>
            <person name="Kappmeyer L.S."/>
            <person name="Herndon D.R."/>
            <person name="Mousel M.R."/>
            <person name="Reif K.E."/>
            <person name="Taus N.S."/>
            <person name="Ifeonu O.O."/>
            <person name="Silva J.C."/>
            <person name="Suarez C.E."/>
            <person name="Brayton K.A."/>
        </authorList>
    </citation>
    <scope>NUCLEOTIDE SEQUENCE [LARGE SCALE GENOMIC DNA]</scope>
</reference>
<keyword evidence="1" id="KW-0863">Zinc-finger</keyword>
<keyword evidence="1" id="KW-0479">Metal-binding</keyword>
<accession>A7ARQ0</accession>
<evidence type="ECO:0000256" key="2">
    <source>
        <dbReference type="SAM" id="MobiDB-lite"/>
    </source>
</evidence>
<keyword evidence="5" id="KW-1185">Reference proteome</keyword>
<dbReference type="InterPro" id="IPR036236">
    <property type="entry name" value="Znf_C2H2_sf"/>
</dbReference>
<dbReference type="RefSeq" id="XP_001610787.1">
    <property type="nucleotide sequence ID" value="XM_001610737.1"/>
</dbReference>
<dbReference type="GeneID" id="5479021"/>
<evidence type="ECO:0000256" key="1">
    <source>
        <dbReference type="PROSITE-ProRule" id="PRU00042"/>
    </source>
</evidence>
<feature type="domain" description="C2H2-type" evidence="3">
    <location>
        <begin position="75"/>
        <end position="105"/>
    </location>
</feature>
<dbReference type="STRING" id="5865.A7ARQ0"/>